<evidence type="ECO:0000313" key="1">
    <source>
        <dbReference type="EMBL" id="GAA4816530.1"/>
    </source>
</evidence>
<name>A0ABP9CT37_9ACTN</name>
<organism evidence="1 2">
    <name type="scientific">Tomitella cavernea</name>
    <dbReference type="NCBI Taxonomy" id="1387982"/>
    <lineage>
        <taxon>Bacteria</taxon>
        <taxon>Bacillati</taxon>
        <taxon>Actinomycetota</taxon>
        <taxon>Actinomycetes</taxon>
        <taxon>Mycobacteriales</taxon>
        <taxon>Tomitella</taxon>
    </lineage>
</organism>
<reference evidence="2" key="1">
    <citation type="journal article" date="2019" name="Int. J. Syst. Evol. Microbiol.">
        <title>The Global Catalogue of Microorganisms (GCM) 10K type strain sequencing project: providing services to taxonomists for standard genome sequencing and annotation.</title>
        <authorList>
            <consortium name="The Broad Institute Genomics Platform"/>
            <consortium name="The Broad Institute Genome Sequencing Center for Infectious Disease"/>
            <person name="Wu L."/>
            <person name="Ma J."/>
        </authorList>
    </citation>
    <scope>NUCLEOTIDE SEQUENCE [LARGE SCALE GENOMIC DNA]</scope>
    <source>
        <strain evidence="2">JCM 18542</strain>
    </source>
</reference>
<keyword evidence="2" id="KW-1185">Reference proteome</keyword>
<protein>
    <submittedName>
        <fullName evidence="1">Uncharacterized protein</fullName>
    </submittedName>
</protein>
<evidence type="ECO:0000313" key="2">
    <source>
        <dbReference type="Proteomes" id="UP001500839"/>
    </source>
</evidence>
<accession>A0ABP9CT37</accession>
<sequence>MFGDDHAQDRVAQELKALVGGQAAVLVRERPVGQCKGEQLTFDIDADRSHQWTVVGIVGRRTPPRHTAEVTWRPLYVPQDGQAVCGGILASHPRPAQVTSVGAEVFHWLRRDRVLERDILRLGTATA</sequence>
<dbReference type="Proteomes" id="UP001500839">
    <property type="component" value="Unassembled WGS sequence"/>
</dbReference>
<gene>
    <name evidence="1" type="ORF">GCM10023353_23440</name>
</gene>
<proteinExistence type="predicted"/>
<dbReference type="EMBL" id="BAABKQ010000001">
    <property type="protein sequence ID" value="GAA4816530.1"/>
    <property type="molecule type" value="Genomic_DNA"/>
</dbReference>
<comment type="caution">
    <text evidence="1">The sequence shown here is derived from an EMBL/GenBank/DDBJ whole genome shotgun (WGS) entry which is preliminary data.</text>
</comment>